<dbReference type="Gene3D" id="1.20.1250.20">
    <property type="entry name" value="MFS general substrate transporter like domains"/>
    <property type="match status" value="2"/>
</dbReference>
<feature type="transmembrane region" description="Helical" evidence="7">
    <location>
        <begin position="363"/>
        <end position="385"/>
    </location>
</feature>
<evidence type="ECO:0000256" key="6">
    <source>
        <dbReference type="ARBA" id="ARBA00023136"/>
    </source>
</evidence>
<dbReference type="InterPro" id="IPR011701">
    <property type="entry name" value="MFS"/>
</dbReference>
<accession>A0ABP0ZF98</accession>
<dbReference type="Proteomes" id="UP001497383">
    <property type="component" value="Chromosome 1"/>
</dbReference>
<keyword evidence="4 7" id="KW-0812">Transmembrane</keyword>
<evidence type="ECO:0000259" key="8">
    <source>
        <dbReference type="PROSITE" id="PS50850"/>
    </source>
</evidence>
<evidence type="ECO:0000313" key="9">
    <source>
        <dbReference type="EMBL" id="CAK9436505.1"/>
    </source>
</evidence>
<keyword evidence="6 7" id="KW-0472">Membrane</keyword>
<proteinExistence type="inferred from homology"/>
<dbReference type="Pfam" id="PF07690">
    <property type="entry name" value="MFS_1"/>
    <property type="match status" value="1"/>
</dbReference>
<evidence type="ECO:0000256" key="2">
    <source>
        <dbReference type="ARBA" id="ARBA00008335"/>
    </source>
</evidence>
<dbReference type="RefSeq" id="XP_066828001.1">
    <property type="nucleotide sequence ID" value="XM_066970910.1"/>
</dbReference>
<dbReference type="GeneID" id="92206259"/>
<dbReference type="PROSITE" id="PS50850">
    <property type="entry name" value="MFS"/>
    <property type="match status" value="1"/>
</dbReference>
<dbReference type="PANTHER" id="PTHR23514">
    <property type="entry name" value="BYPASS OF STOP CODON PROTEIN 6"/>
    <property type="match status" value="1"/>
</dbReference>
<evidence type="ECO:0000313" key="10">
    <source>
        <dbReference type="Proteomes" id="UP001497383"/>
    </source>
</evidence>
<dbReference type="PANTHER" id="PTHR23514:SF3">
    <property type="entry name" value="BYPASS OF STOP CODON PROTEIN 6"/>
    <property type="match status" value="1"/>
</dbReference>
<keyword evidence="5 7" id="KW-1133">Transmembrane helix</keyword>
<evidence type="ECO:0000256" key="1">
    <source>
        <dbReference type="ARBA" id="ARBA00004127"/>
    </source>
</evidence>
<dbReference type="SUPFAM" id="SSF103473">
    <property type="entry name" value="MFS general substrate transporter"/>
    <property type="match status" value="1"/>
</dbReference>
<feature type="transmembrane region" description="Helical" evidence="7">
    <location>
        <begin position="311"/>
        <end position="331"/>
    </location>
</feature>
<feature type="transmembrane region" description="Helical" evidence="7">
    <location>
        <begin position="429"/>
        <end position="450"/>
    </location>
</feature>
<comment type="similarity">
    <text evidence="2">Belongs to the major facilitator superfamily.</text>
</comment>
<dbReference type="InterPro" id="IPR051788">
    <property type="entry name" value="MFS_Transporter"/>
</dbReference>
<feature type="transmembrane region" description="Helical" evidence="7">
    <location>
        <begin position="186"/>
        <end position="205"/>
    </location>
</feature>
<feature type="transmembrane region" description="Helical" evidence="7">
    <location>
        <begin position="338"/>
        <end position="357"/>
    </location>
</feature>
<feature type="transmembrane region" description="Helical" evidence="7">
    <location>
        <begin position="397"/>
        <end position="417"/>
    </location>
</feature>
<feature type="transmembrane region" description="Helical" evidence="7">
    <location>
        <begin position="151"/>
        <end position="174"/>
    </location>
</feature>
<feature type="transmembrane region" description="Helical" evidence="7">
    <location>
        <begin position="117"/>
        <end position="139"/>
    </location>
</feature>
<organism evidence="9 10">
    <name type="scientific">Lodderomyces beijingensis</name>
    <dbReference type="NCBI Taxonomy" id="1775926"/>
    <lineage>
        <taxon>Eukaryota</taxon>
        <taxon>Fungi</taxon>
        <taxon>Dikarya</taxon>
        <taxon>Ascomycota</taxon>
        <taxon>Saccharomycotina</taxon>
        <taxon>Pichiomycetes</taxon>
        <taxon>Debaryomycetaceae</taxon>
        <taxon>Candida/Lodderomyces clade</taxon>
        <taxon>Lodderomyces</taxon>
    </lineage>
</organism>
<keyword evidence="3" id="KW-0813">Transport</keyword>
<comment type="subcellular location">
    <subcellularLocation>
        <location evidence="1">Endomembrane system</location>
        <topology evidence="1">Multi-pass membrane protein</topology>
    </subcellularLocation>
</comment>
<name>A0ABP0ZF98_9ASCO</name>
<dbReference type="EMBL" id="OZ022405">
    <property type="protein sequence ID" value="CAK9436505.1"/>
    <property type="molecule type" value="Genomic_DNA"/>
</dbReference>
<dbReference type="InterPro" id="IPR036259">
    <property type="entry name" value="MFS_trans_sf"/>
</dbReference>
<feature type="transmembrane region" description="Helical" evidence="7">
    <location>
        <begin position="91"/>
        <end position="111"/>
    </location>
</feature>
<reference evidence="9 10" key="1">
    <citation type="submission" date="2024-03" db="EMBL/GenBank/DDBJ databases">
        <authorList>
            <person name="Brejova B."/>
        </authorList>
    </citation>
    <scope>NUCLEOTIDE SEQUENCE [LARGE SCALE GENOMIC DNA]</scope>
    <source>
        <strain evidence="9 10">CBS 14171</strain>
    </source>
</reference>
<protein>
    <recommendedName>
        <fullName evidence="8">Major facilitator superfamily (MFS) profile domain-containing protein</fullName>
    </recommendedName>
</protein>
<feature type="transmembrane region" description="Helical" evidence="7">
    <location>
        <begin position="65"/>
        <end position="84"/>
    </location>
</feature>
<feature type="transmembrane region" description="Helical" evidence="7">
    <location>
        <begin position="26"/>
        <end position="45"/>
    </location>
</feature>
<evidence type="ECO:0000256" key="5">
    <source>
        <dbReference type="ARBA" id="ARBA00022989"/>
    </source>
</evidence>
<evidence type="ECO:0000256" key="3">
    <source>
        <dbReference type="ARBA" id="ARBA00022448"/>
    </source>
</evidence>
<evidence type="ECO:0000256" key="7">
    <source>
        <dbReference type="SAM" id="Phobius"/>
    </source>
</evidence>
<keyword evidence="10" id="KW-1185">Reference proteome</keyword>
<gene>
    <name evidence="9" type="ORF">LODBEIA_P10630</name>
</gene>
<evidence type="ECO:0000256" key="4">
    <source>
        <dbReference type="ARBA" id="ARBA00022692"/>
    </source>
</evidence>
<feature type="transmembrane region" description="Helical" evidence="7">
    <location>
        <begin position="268"/>
        <end position="291"/>
    </location>
</feature>
<dbReference type="InterPro" id="IPR020846">
    <property type="entry name" value="MFS_dom"/>
</dbReference>
<feature type="domain" description="Major facilitator superfamily (MFS) profile" evidence="8">
    <location>
        <begin position="30"/>
        <end position="454"/>
    </location>
</feature>
<sequence>MAVLENVEFEGERLRIDTDNWRYSRLLQLQLAAAFLVFVLFGLGEQTVDTLIPELQAYYSINDRSISYVFFMSVSGYLVMAIINNITHEKLGVGGVAVMGATSMTSAYLVLSMKPSFPLFLVTSFFTGAGLGALDASLNSWITDLVDSNQLLGILHGCYGIGSLITPSLITYLLQKEKNPWRWNHYYVLLATVGASTLVLVAYSFRYETPKKYKYIAQKRHHESKQDITFEFEDLSSSASPQLEEEEVVVVEKEEHTASFKEALTSPLIWAFASILFIYVGGEAAFGAWLVTFLLRSKNWQYKIASHMATIFWLGLTVGRIALGFVTASYFSTELTANLVYIILSLVGYIAFWLVSFKQLSSVMFVIVFLTGAVVGPIFPTTIIAASTILPSRFQTVGIGFICAFGGGGAAGVPFVVGLLAQSSVGLEAFPGVIITMFALLAIMWFAIMAKYRNVYRKTML</sequence>